<organism evidence="1 2">
    <name type="scientific">Necator americanus</name>
    <name type="common">Human hookworm</name>
    <dbReference type="NCBI Taxonomy" id="51031"/>
    <lineage>
        <taxon>Eukaryota</taxon>
        <taxon>Metazoa</taxon>
        <taxon>Ecdysozoa</taxon>
        <taxon>Nematoda</taxon>
        <taxon>Chromadorea</taxon>
        <taxon>Rhabditida</taxon>
        <taxon>Rhabditina</taxon>
        <taxon>Rhabditomorpha</taxon>
        <taxon>Strongyloidea</taxon>
        <taxon>Ancylostomatidae</taxon>
        <taxon>Bunostominae</taxon>
        <taxon>Necator</taxon>
    </lineage>
</organism>
<dbReference type="Proteomes" id="UP000053676">
    <property type="component" value="Unassembled WGS sequence"/>
</dbReference>
<sequence length="39" mass="4469">MAVGLGVIVTALRTKRPVCWRTQAPRRTRSCWDMVIRLA</sequence>
<dbReference type="AlphaFoldDB" id="W2TKY8"/>
<evidence type="ECO:0000313" key="2">
    <source>
        <dbReference type="Proteomes" id="UP000053676"/>
    </source>
</evidence>
<dbReference type="EMBL" id="KI658624">
    <property type="protein sequence ID" value="ETN81806.1"/>
    <property type="molecule type" value="Genomic_DNA"/>
</dbReference>
<name>W2TKY8_NECAM</name>
<accession>W2TKY8</accession>
<keyword evidence="2" id="KW-1185">Reference proteome</keyword>
<proteinExistence type="predicted"/>
<gene>
    <name evidence="1" type="ORF">NECAME_02096</name>
</gene>
<dbReference type="KEGG" id="nai:NECAME_02096"/>
<protein>
    <submittedName>
        <fullName evidence="1">Uncharacterized protein</fullName>
    </submittedName>
</protein>
<feature type="non-terminal residue" evidence="1">
    <location>
        <position position="39"/>
    </location>
</feature>
<reference evidence="2" key="1">
    <citation type="journal article" date="2014" name="Nat. Genet.">
        <title>Genome of the human hookworm Necator americanus.</title>
        <authorList>
            <person name="Tang Y.T."/>
            <person name="Gao X."/>
            <person name="Rosa B.A."/>
            <person name="Abubucker S."/>
            <person name="Hallsworth-Pepin K."/>
            <person name="Martin J."/>
            <person name="Tyagi R."/>
            <person name="Heizer E."/>
            <person name="Zhang X."/>
            <person name="Bhonagiri-Palsikar V."/>
            <person name="Minx P."/>
            <person name="Warren W.C."/>
            <person name="Wang Q."/>
            <person name="Zhan B."/>
            <person name="Hotez P.J."/>
            <person name="Sternberg P.W."/>
            <person name="Dougall A."/>
            <person name="Gaze S.T."/>
            <person name="Mulvenna J."/>
            <person name="Sotillo J."/>
            <person name="Ranganathan S."/>
            <person name="Rabelo E.M."/>
            <person name="Wilson R.K."/>
            <person name="Felgner P.L."/>
            <person name="Bethony J."/>
            <person name="Hawdon J.M."/>
            <person name="Gasser R.B."/>
            <person name="Loukas A."/>
            <person name="Mitreva M."/>
        </authorList>
    </citation>
    <scope>NUCLEOTIDE SEQUENCE [LARGE SCALE GENOMIC DNA]</scope>
</reference>
<evidence type="ECO:0000313" key="1">
    <source>
        <dbReference type="EMBL" id="ETN81806.1"/>
    </source>
</evidence>